<comment type="caution">
    <text evidence="1">The sequence shown here is derived from an EMBL/GenBank/DDBJ whole genome shotgun (WGS) entry which is preliminary data.</text>
</comment>
<protein>
    <submittedName>
        <fullName evidence="1">Uncharacterized protein</fullName>
    </submittedName>
</protein>
<dbReference type="RefSeq" id="WP_203790328.1">
    <property type="nucleotide sequence ID" value="NZ_BOMV01000106.1"/>
</dbReference>
<dbReference type="Proteomes" id="UP000636960">
    <property type="component" value="Unassembled WGS sequence"/>
</dbReference>
<proteinExistence type="predicted"/>
<reference evidence="1" key="1">
    <citation type="submission" date="2021-01" db="EMBL/GenBank/DDBJ databases">
        <title>Whole genome shotgun sequence of Actinoplanes rishiriensis NBRC 108556.</title>
        <authorList>
            <person name="Komaki H."/>
            <person name="Tamura T."/>
        </authorList>
    </citation>
    <scope>NUCLEOTIDE SEQUENCE</scope>
    <source>
        <strain evidence="1">NBRC 108556</strain>
    </source>
</reference>
<keyword evidence="2" id="KW-1185">Reference proteome</keyword>
<evidence type="ECO:0000313" key="1">
    <source>
        <dbReference type="EMBL" id="GIF01534.1"/>
    </source>
</evidence>
<sequence>MSRGRPAVRPDASARRPQLLDPSGLVVSHLDESDQRRVEYDLAALRLRPAMARSVAERFAQFAGPGGTWRSVNSSRWAFDMLRQFAQFLAEQQPPPEDLPDITPAMWAAWRLTTGERQGRLLKFTAGFLRGHPRLPQGTRDLIMRRLPAETVTETAYTTQEFDAIKRHAARTFRTGLLRIRANVEHLQRWRTGAIEESSPQWRLGALLDHIARTGRPPTYTARNGQERIRYADAVVLGGSRAETTWARLFLTPAEARALLTLMLCTYGWNAGSIAELDIPQIVSAETDGPVVYRVELHKRRRRAPHRYESRNLTDWGARSPGRLIGEAVEATGPGRAALELAGTPSSRLIVWHTRDNPAASVSLQFAATLEQLAGSRTRGDDRRVPFGQGSIEVNLRRLRKTFVVANQPDLMQHRRDTRDRVYVLPDPRTKQETRDAIEAGVNDAVEFARVQFRAALRRAATDPAADTATVTCGDYHHSPFSEHGTGCRASFLLCFICPNAVITPRHLPRLALLHRSLDDLRAVLPAEQWAQDWDVHHQRLTSIKQAPDFTAAEWDDALTAATDDDRQIIENLMTKEWQA</sequence>
<evidence type="ECO:0000313" key="2">
    <source>
        <dbReference type="Proteomes" id="UP000636960"/>
    </source>
</evidence>
<dbReference type="EMBL" id="BOMV01000106">
    <property type="protein sequence ID" value="GIF01534.1"/>
    <property type="molecule type" value="Genomic_DNA"/>
</dbReference>
<gene>
    <name evidence="1" type="ORF">Ari01nite_89980</name>
</gene>
<name>A0A919K7K3_9ACTN</name>
<accession>A0A919K7K3</accession>
<organism evidence="1 2">
    <name type="scientific">Paractinoplanes rishiriensis</name>
    <dbReference type="NCBI Taxonomy" id="1050105"/>
    <lineage>
        <taxon>Bacteria</taxon>
        <taxon>Bacillati</taxon>
        <taxon>Actinomycetota</taxon>
        <taxon>Actinomycetes</taxon>
        <taxon>Micromonosporales</taxon>
        <taxon>Micromonosporaceae</taxon>
        <taxon>Paractinoplanes</taxon>
    </lineage>
</organism>
<dbReference type="AlphaFoldDB" id="A0A919K7K3"/>